<protein>
    <submittedName>
        <fullName evidence="1">Uncharacterized protein</fullName>
    </submittedName>
</protein>
<keyword evidence="2" id="KW-1185">Reference proteome</keyword>
<proteinExistence type="predicted"/>
<gene>
    <name evidence="1" type="ORF">Acr_08g0015410</name>
</gene>
<comment type="caution">
    <text evidence="1">The sequence shown here is derived from an EMBL/GenBank/DDBJ whole genome shotgun (WGS) entry which is preliminary data.</text>
</comment>
<accession>A0A7J0F374</accession>
<reference evidence="1 2" key="1">
    <citation type="submission" date="2019-07" db="EMBL/GenBank/DDBJ databases">
        <title>De Novo Assembly of kiwifruit Actinidia rufa.</title>
        <authorList>
            <person name="Sugita-Konishi S."/>
            <person name="Sato K."/>
            <person name="Mori E."/>
            <person name="Abe Y."/>
            <person name="Kisaki G."/>
            <person name="Hamano K."/>
            <person name="Suezawa K."/>
            <person name="Otani M."/>
            <person name="Fukuda T."/>
            <person name="Manabe T."/>
            <person name="Gomi K."/>
            <person name="Tabuchi M."/>
            <person name="Akimitsu K."/>
            <person name="Kataoka I."/>
        </authorList>
    </citation>
    <scope>NUCLEOTIDE SEQUENCE [LARGE SCALE GENOMIC DNA]</scope>
    <source>
        <strain evidence="2">cv. Fuchu</strain>
    </source>
</reference>
<dbReference type="EMBL" id="BJWL01000008">
    <property type="protein sequence ID" value="GFY93145.1"/>
    <property type="molecule type" value="Genomic_DNA"/>
</dbReference>
<evidence type="ECO:0000313" key="2">
    <source>
        <dbReference type="Proteomes" id="UP000585474"/>
    </source>
</evidence>
<evidence type="ECO:0000313" key="1">
    <source>
        <dbReference type="EMBL" id="GFY93145.1"/>
    </source>
</evidence>
<sequence length="46" mass="4216">MEEAACVAIAVFRGGGGLTCGGDGSGFCPTGGGREVATGLGGVGGR</sequence>
<dbReference type="AlphaFoldDB" id="A0A7J0F374"/>
<dbReference type="Proteomes" id="UP000585474">
    <property type="component" value="Unassembled WGS sequence"/>
</dbReference>
<organism evidence="1 2">
    <name type="scientific">Actinidia rufa</name>
    <dbReference type="NCBI Taxonomy" id="165716"/>
    <lineage>
        <taxon>Eukaryota</taxon>
        <taxon>Viridiplantae</taxon>
        <taxon>Streptophyta</taxon>
        <taxon>Embryophyta</taxon>
        <taxon>Tracheophyta</taxon>
        <taxon>Spermatophyta</taxon>
        <taxon>Magnoliopsida</taxon>
        <taxon>eudicotyledons</taxon>
        <taxon>Gunneridae</taxon>
        <taxon>Pentapetalae</taxon>
        <taxon>asterids</taxon>
        <taxon>Ericales</taxon>
        <taxon>Actinidiaceae</taxon>
        <taxon>Actinidia</taxon>
    </lineage>
</organism>
<name>A0A7J0F374_9ERIC</name>